<evidence type="ECO:0000259" key="1">
    <source>
        <dbReference type="PROSITE" id="PS51186"/>
    </source>
</evidence>
<dbReference type="GO" id="GO:0016747">
    <property type="term" value="F:acyltransferase activity, transferring groups other than amino-acyl groups"/>
    <property type="evidence" value="ECO:0007669"/>
    <property type="project" value="InterPro"/>
</dbReference>
<keyword evidence="3" id="KW-1185">Reference proteome</keyword>
<dbReference type="Proteomes" id="UP000187172">
    <property type="component" value="Unassembled WGS sequence"/>
</dbReference>
<reference evidence="2 3" key="1">
    <citation type="submission" date="2016-11" db="EMBL/GenBank/DDBJ databases">
        <title>Paenibacillus species isolates.</title>
        <authorList>
            <person name="Beno S.M."/>
        </authorList>
    </citation>
    <scope>NUCLEOTIDE SEQUENCE [LARGE SCALE GENOMIC DNA]</scope>
    <source>
        <strain evidence="2 3">FSL R5-0378</strain>
    </source>
</reference>
<dbReference type="PROSITE" id="PS51186">
    <property type="entry name" value="GNAT"/>
    <property type="match status" value="1"/>
</dbReference>
<feature type="domain" description="N-acetyltransferase" evidence="1">
    <location>
        <begin position="3"/>
        <end position="141"/>
    </location>
</feature>
<dbReference type="RefSeq" id="WP_076168379.1">
    <property type="nucleotide sequence ID" value="NZ_MRTP01000001.1"/>
</dbReference>
<dbReference type="SUPFAM" id="SSF55729">
    <property type="entry name" value="Acyl-CoA N-acyltransferases (Nat)"/>
    <property type="match status" value="1"/>
</dbReference>
<comment type="caution">
    <text evidence="2">The sequence shown here is derived from an EMBL/GenBank/DDBJ whole genome shotgun (WGS) entry which is preliminary data.</text>
</comment>
<dbReference type="CDD" id="cd04301">
    <property type="entry name" value="NAT_SF"/>
    <property type="match status" value="1"/>
</dbReference>
<dbReference type="STRING" id="297318.BK138_08665"/>
<sequence>MLLNIKNYIRKPETMELISYAVFPDDRSIEQAIQQYEANDAWQLYGFEDGELLVGLIGFEKMDDTLLIRHISVIPENRGLGYGRGMILEVLTQEKPVRVVAETDEEAVDFYRSIGFEVHSLGELFPGVERFRCVYEAEEDEE</sequence>
<accession>A0A1R1F3F7</accession>
<evidence type="ECO:0000313" key="2">
    <source>
        <dbReference type="EMBL" id="OMF58571.1"/>
    </source>
</evidence>
<dbReference type="InterPro" id="IPR016181">
    <property type="entry name" value="Acyl_CoA_acyltransferase"/>
</dbReference>
<evidence type="ECO:0000313" key="3">
    <source>
        <dbReference type="Proteomes" id="UP000187172"/>
    </source>
</evidence>
<dbReference type="Pfam" id="PF13673">
    <property type="entry name" value="Acetyltransf_10"/>
    <property type="match status" value="1"/>
</dbReference>
<proteinExistence type="predicted"/>
<dbReference type="Gene3D" id="3.40.630.30">
    <property type="match status" value="1"/>
</dbReference>
<dbReference type="InterPro" id="IPR000182">
    <property type="entry name" value="GNAT_dom"/>
</dbReference>
<gene>
    <name evidence="2" type="ORF">BK138_08665</name>
</gene>
<dbReference type="AlphaFoldDB" id="A0A1R1F3F7"/>
<name>A0A1R1F3F7_9BACL</name>
<dbReference type="EMBL" id="MRTP01000001">
    <property type="protein sequence ID" value="OMF58571.1"/>
    <property type="molecule type" value="Genomic_DNA"/>
</dbReference>
<organism evidence="2 3">
    <name type="scientific">Paenibacillus rhizosphaerae</name>
    <dbReference type="NCBI Taxonomy" id="297318"/>
    <lineage>
        <taxon>Bacteria</taxon>
        <taxon>Bacillati</taxon>
        <taxon>Bacillota</taxon>
        <taxon>Bacilli</taxon>
        <taxon>Bacillales</taxon>
        <taxon>Paenibacillaceae</taxon>
        <taxon>Paenibacillus</taxon>
    </lineage>
</organism>
<keyword evidence="2" id="KW-0808">Transferase</keyword>
<protein>
    <submittedName>
        <fullName evidence="2">GNAT family N-acetyltransferase</fullName>
    </submittedName>
</protein>